<dbReference type="InterPro" id="IPR000811">
    <property type="entry name" value="Glyco_trans_35"/>
</dbReference>
<name>A0ABT9NTZ9_9ACTN</name>
<dbReference type="PANTHER" id="PTHR42655:SF1">
    <property type="entry name" value="GLYCOGEN PHOSPHORYLASE"/>
    <property type="match status" value="1"/>
</dbReference>
<dbReference type="Pfam" id="PF00343">
    <property type="entry name" value="Phosphorylase"/>
    <property type="match status" value="1"/>
</dbReference>
<dbReference type="InterPro" id="IPR011834">
    <property type="entry name" value="Agluc_phsphrylas"/>
</dbReference>
<evidence type="ECO:0000256" key="3">
    <source>
        <dbReference type="ARBA" id="ARBA00006047"/>
    </source>
</evidence>
<keyword evidence="8" id="KW-0663">Pyridoxal phosphate</keyword>
<organism evidence="12 13">
    <name type="scientific">Nocardioides massiliensis</name>
    <dbReference type="NCBI Taxonomy" id="1325935"/>
    <lineage>
        <taxon>Bacteria</taxon>
        <taxon>Bacillati</taxon>
        <taxon>Actinomycetota</taxon>
        <taxon>Actinomycetes</taxon>
        <taxon>Propionibacteriales</taxon>
        <taxon>Nocardioidaceae</taxon>
        <taxon>Nocardioides</taxon>
    </lineage>
</organism>
<comment type="caution">
    <text evidence="12">The sequence shown here is derived from an EMBL/GenBank/DDBJ whole genome shotgun (WGS) entry which is preliminary data.</text>
</comment>
<dbReference type="Gene3D" id="3.40.50.2000">
    <property type="entry name" value="Glycogen Phosphorylase B"/>
    <property type="match status" value="3"/>
</dbReference>
<dbReference type="PANTHER" id="PTHR42655">
    <property type="entry name" value="GLYCOGEN PHOSPHORYLASE"/>
    <property type="match status" value="1"/>
</dbReference>
<keyword evidence="6 12" id="KW-0328">Glycosyltransferase</keyword>
<evidence type="ECO:0000256" key="4">
    <source>
        <dbReference type="ARBA" id="ARBA00012591"/>
    </source>
</evidence>
<keyword evidence="13" id="KW-1185">Reference proteome</keyword>
<dbReference type="PIRSF" id="PIRSF000460">
    <property type="entry name" value="Pprylas_GlgP"/>
    <property type="match status" value="1"/>
</dbReference>
<keyword evidence="9" id="KW-0119">Carbohydrate metabolism</keyword>
<comment type="similarity">
    <text evidence="3">Belongs to the glycogen phosphorylase family.</text>
</comment>
<comment type="function">
    <text evidence="10">Phosphorylase is an important allosteric enzyme in carbohydrate metabolism. Enzymes from different sources differ in their regulatory mechanisms and in their natural substrates. However, all known phosphorylases share catalytic and structural properties.</text>
</comment>
<dbReference type="EC" id="2.4.1.1" evidence="4"/>
<dbReference type="InterPro" id="IPR052182">
    <property type="entry name" value="Glycogen/Maltodextrin_Phosph"/>
</dbReference>
<evidence type="ECO:0000256" key="8">
    <source>
        <dbReference type="ARBA" id="ARBA00022898"/>
    </source>
</evidence>
<evidence type="ECO:0000259" key="11">
    <source>
        <dbReference type="Pfam" id="PF11897"/>
    </source>
</evidence>
<sequence length="867" mass="95216">MRAIRRFTVRPVLPEPVAALGELAGNLRWSWHPETQDVFAAVDPERWESTGRDPVRLLGEVGSARLEELSTDAAFLERLDAAAADLRHYLDAPRWYQRTVGEDGPQGIAYFSPEYGITAVLPQYSGGLGILAGDHLKTASDLGVPLIGVGLLYRHGYFRQSLSREGWQQERYPVLDPDGLPLTLLREVSTGSTDPGEPVRIEIGMAGGQTLAARVFLARVGRVPLLLLDTDLEENPAELREVTDRLYGGTTEHRIRQEILLGIGGVRAVRAYCRITGAPAPEVFHTNEGHAGFLGLERIRELTVAESGPGLSFEAAVEVARAGTVFTTHTPVPAGIDRFSRDLVAQYFADGEGPVPGVPADRLLALGAEDYDGGDPGVFNMAVMGFRLAQRANGVSQLHGEVSRGMFSGLWPAFDETEVPIGSITNGVHAPTWVAREVLELVAREGADLDAGGPDAWDVVDRVPGDVVWSLKRQLRERLVHDVRRRLAKSWSERGATPAELGWVDDVLDPDVLTIGFARRVPSYKRLTLMLRDPERLRALLLHPERPVQLVIAGKAHPADEGGKRLIQEIVRFADAEDVRHRIVFLPNYDIAMAQPLYPGCDVWLNNPLRPYEACGTSGMKAALNGGLNLSILDGWWDEWYDGENGWAIPSADGVEDPDRRDDLEATALYELIENEVAPRFYDTSHDGLPLRWIEMVRHTLKSLGPKVLATRMLRDYVRDLYVPAARSARDINHDFAGAVELAGWKSRVRSAWDGVRIDHVDSAGVSDVAQVGDQLSVTAYVSLGELAPEDVEVQVVHGRVRGTEDTLADPVVAPLEHAEAYEGGRHRYAATVPLDRAGPFGYTVRVLPRHARLTAPAELGCVTWAE</sequence>
<dbReference type="PROSITE" id="PS00102">
    <property type="entry name" value="PHOSPHORYLASE"/>
    <property type="match status" value="1"/>
</dbReference>
<evidence type="ECO:0000256" key="10">
    <source>
        <dbReference type="ARBA" id="ARBA00025174"/>
    </source>
</evidence>
<evidence type="ECO:0000256" key="2">
    <source>
        <dbReference type="ARBA" id="ARBA00001933"/>
    </source>
</evidence>
<dbReference type="SUPFAM" id="SSF53756">
    <property type="entry name" value="UDP-Glycosyltransferase/glycogen phosphorylase"/>
    <property type="match status" value="1"/>
</dbReference>
<proteinExistence type="inferred from homology"/>
<dbReference type="Proteomes" id="UP001240447">
    <property type="component" value="Unassembled WGS sequence"/>
</dbReference>
<dbReference type="InterPro" id="IPR035090">
    <property type="entry name" value="Pyridoxal_P_attach_site"/>
</dbReference>
<dbReference type="GO" id="GO:0004645">
    <property type="term" value="F:1,4-alpha-oligoglucan phosphorylase activity"/>
    <property type="evidence" value="ECO:0007669"/>
    <property type="project" value="UniProtKB-EC"/>
</dbReference>
<evidence type="ECO:0000256" key="9">
    <source>
        <dbReference type="ARBA" id="ARBA00023277"/>
    </source>
</evidence>
<protein>
    <recommendedName>
        <fullName evidence="4">glycogen phosphorylase</fullName>
        <ecNumber evidence="4">2.4.1.1</ecNumber>
    </recommendedName>
</protein>
<evidence type="ECO:0000256" key="1">
    <source>
        <dbReference type="ARBA" id="ARBA00001275"/>
    </source>
</evidence>
<gene>
    <name evidence="12" type="ORF">J2S59_003595</name>
</gene>
<keyword evidence="7 12" id="KW-0808">Transferase</keyword>
<evidence type="ECO:0000313" key="13">
    <source>
        <dbReference type="Proteomes" id="UP001240447"/>
    </source>
</evidence>
<dbReference type="RefSeq" id="WP_068123562.1">
    <property type="nucleotide sequence ID" value="NZ_CCXJ01000660.1"/>
</dbReference>
<evidence type="ECO:0000256" key="5">
    <source>
        <dbReference type="ARBA" id="ARBA00022533"/>
    </source>
</evidence>
<comment type="cofactor">
    <cofactor evidence="2">
        <name>pyridoxal 5'-phosphate</name>
        <dbReference type="ChEBI" id="CHEBI:597326"/>
    </cofactor>
</comment>
<evidence type="ECO:0000256" key="6">
    <source>
        <dbReference type="ARBA" id="ARBA00022676"/>
    </source>
</evidence>
<dbReference type="Pfam" id="PF11897">
    <property type="entry name" value="DUF3417"/>
    <property type="match status" value="1"/>
</dbReference>
<dbReference type="NCBIfam" id="TIGR02094">
    <property type="entry name" value="more_P_ylases"/>
    <property type="match status" value="1"/>
</dbReference>
<feature type="domain" description="DUF3417" evidence="11">
    <location>
        <begin position="13"/>
        <end position="121"/>
    </location>
</feature>
<reference evidence="12 13" key="1">
    <citation type="submission" date="2023-07" db="EMBL/GenBank/DDBJ databases">
        <title>Sequencing the genomes of 1000 actinobacteria strains.</title>
        <authorList>
            <person name="Klenk H.-P."/>
        </authorList>
    </citation>
    <scope>NUCLEOTIDE SEQUENCE [LARGE SCALE GENOMIC DNA]</scope>
    <source>
        <strain evidence="12 13">GD13</strain>
    </source>
</reference>
<evidence type="ECO:0000313" key="12">
    <source>
        <dbReference type="EMBL" id="MDP9823786.1"/>
    </source>
</evidence>
<dbReference type="EMBL" id="JAUSQM010000001">
    <property type="protein sequence ID" value="MDP9823786.1"/>
    <property type="molecule type" value="Genomic_DNA"/>
</dbReference>
<comment type="catalytic activity">
    <reaction evidence="1">
        <text>[(1-&gt;4)-alpha-D-glucosyl](n) + phosphate = [(1-&gt;4)-alpha-D-glucosyl](n-1) + alpha-D-glucose 1-phosphate</text>
        <dbReference type="Rhea" id="RHEA:41732"/>
        <dbReference type="Rhea" id="RHEA-COMP:9584"/>
        <dbReference type="Rhea" id="RHEA-COMP:9586"/>
        <dbReference type="ChEBI" id="CHEBI:15444"/>
        <dbReference type="ChEBI" id="CHEBI:43474"/>
        <dbReference type="ChEBI" id="CHEBI:58601"/>
        <dbReference type="EC" id="2.4.1.1"/>
    </reaction>
</comment>
<evidence type="ECO:0000256" key="7">
    <source>
        <dbReference type="ARBA" id="ARBA00022679"/>
    </source>
</evidence>
<keyword evidence="5" id="KW-0021">Allosteric enzyme</keyword>
<accession>A0ABT9NTZ9</accession>
<dbReference type="InterPro" id="IPR024517">
    <property type="entry name" value="Glycogen_phosphorylase_DUF3417"/>
</dbReference>